<accession>A0A8J6BLY5</accession>
<reference evidence="2" key="2">
    <citation type="submission" date="2021-02" db="EMBL/GenBank/DDBJ databases">
        <authorList>
            <person name="Kimball J.A."/>
            <person name="Haas M.W."/>
            <person name="Macchietto M."/>
            <person name="Kono T."/>
            <person name="Duquette J."/>
            <person name="Shao M."/>
        </authorList>
    </citation>
    <scope>NUCLEOTIDE SEQUENCE</scope>
    <source>
        <tissue evidence="2">Fresh leaf tissue</tissue>
    </source>
</reference>
<feature type="region of interest" description="Disordered" evidence="1">
    <location>
        <begin position="15"/>
        <end position="36"/>
    </location>
</feature>
<proteinExistence type="predicted"/>
<evidence type="ECO:0000256" key="1">
    <source>
        <dbReference type="SAM" id="MobiDB-lite"/>
    </source>
</evidence>
<evidence type="ECO:0000313" key="2">
    <source>
        <dbReference type="EMBL" id="KAG8089744.1"/>
    </source>
</evidence>
<dbReference type="Proteomes" id="UP000729402">
    <property type="component" value="Unassembled WGS sequence"/>
</dbReference>
<organism evidence="2 3">
    <name type="scientific">Zizania palustris</name>
    <name type="common">Northern wild rice</name>
    <dbReference type="NCBI Taxonomy" id="103762"/>
    <lineage>
        <taxon>Eukaryota</taxon>
        <taxon>Viridiplantae</taxon>
        <taxon>Streptophyta</taxon>
        <taxon>Embryophyta</taxon>
        <taxon>Tracheophyta</taxon>
        <taxon>Spermatophyta</taxon>
        <taxon>Magnoliopsida</taxon>
        <taxon>Liliopsida</taxon>
        <taxon>Poales</taxon>
        <taxon>Poaceae</taxon>
        <taxon>BOP clade</taxon>
        <taxon>Oryzoideae</taxon>
        <taxon>Oryzeae</taxon>
        <taxon>Zizaniinae</taxon>
        <taxon>Zizania</taxon>
    </lineage>
</organism>
<name>A0A8J6BLY5_ZIZPA</name>
<protein>
    <submittedName>
        <fullName evidence="2">Uncharacterized protein</fullName>
    </submittedName>
</protein>
<dbReference type="AlphaFoldDB" id="A0A8J6BLY5"/>
<evidence type="ECO:0000313" key="3">
    <source>
        <dbReference type="Proteomes" id="UP000729402"/>
    </source>
</evidence>
<comment type="caution">
    <text evidence="2">The sequence shown here is derived from an EMBL/GenBank/DDBJ whole genome shotgun (WGS) entry which is preliminary data.</text>
</comment>
<sequence>MTGLLNCHQHLKPLLHNRQSVSKSQDLPRQSSKGKELLLPDHLSVQDFAQTSAAAQVTEAGLSRAPQEDAQPAQATDGTSDDHAAQQHQN</sequence>
<keyword evidence="3" id="KW-1185">Reference proteome</keyword>
<feature type="region of interest" description="Disordered" evidence="1">
    <location>
        <begin position="56"/>
        <end position="90"/>
    </location>
</feature>
<gene>
    <name evidence="2" type="ORF">GUJ93_ZPchr0011g28750</name>
</gene>
<dbReference type="EMBL" id="JAAALK010000081">
    <property type="protein sequence ID" value="KAG8089744.1"/>
    <property type="molecule type" value="Genomic_DNA"/>
</dbReference>
<feature type="compositionally biased region" description="Polar residues" evidence="1">
    <location>
        <begin position="17"/>
        <end position="31"/>
    </location>
</feature>
<feature type="compositionally biased region" description="Basic and acidic residues" evidence="1">
    <location>
        <begin position="80"/>
        <end position="90"/>
    </location>
</feature>
<reference evidence="2" key="1">
    <citation type="journal article" date="2021" name="bioRxiv">
        <title>Whole Genome Assembly and Annotation of Northern Wild Rice, Zizania palustris L., Supports a Whole Genome Duplication in the Zizania Genus.</title>
        <authorList>
            <person name="Haas M."/>
            <person name="Kono T."/>
            <person name="Macchietto M."/>
            <person name="Millas R."/>
            <person name="McGilp L."/>
            <person name="Shao M."/>
            <person name="Duquette J."/>
            <person name="Hirsch C.N."/>
            <person name="Kimball J."/>
        </authorList>
    </citation>
    <scope>NUCLEOTIDE SEQUENCE</scope>
    <source>
        <tissue evidence="2">Fresh leaf tissue</tissue>
    </source>
</reference>